<name>A0AAD7VYU4_9TELE</name>
<accession>A0AAD7VYU4</accession>
<dbReference type="EMBL" id="JAINUG010000757">
    <property type="protein sequence ID" value="KAJ8362118.1"/>
    <property type="molecule type" value="Genomic_DNA"/>
</dbReference>
<dbReference type="Proteomes" id="UP001221898">
    <property type="component" value="Unassembled WGS sequence"/>
</dbReference>
<evidence type="ECO:0000313" key="2">
    <source>
        <dbReference type="Proteomes" id="UP001221898"/>
    </source>
</evidence>
<reference evidence="1" key="1">
    <citation type="journal article" date="2023" name="Science">
        <title>Genome structures resolve the early diversification of teleost fishes.</title>
        <authorList>
            <person name="Parey E."/>
            <person name="Louis A."/>
            <person name="Montfort J."/>
            <person name="Bouchez O."/>
            <person name="Roques C."/>
            <person name="Iampietro C."/>
            <person name="Lluch J."/>
            <person name="Castinel A."/>
            <person name="Donnadieu C."/>
            <person name="Desvignes T."/>
            <person name="Floi Bucao C."/>
            <person name="Jouanno E."/>
            <person name="Wen M."/>
            <person name="Mejri S."/>
            <person name="Dirks R."/>
            <person name="Jansen H."/>
            <person name="Henkel C."/>
            <person name="Chen W.J."/>
            <person name="Zahm M."/>
            <person name="Cabau C."/>
            <person name="Klopp C."/>
            <person name="Thompson A.W."/>
            <person name="Robinson-Rechavi M."/>
            <person name="Braasch I."/>
            <person name="Lecointre G."/>
            <person name="Bobe J."/>
            <person name="Postlethwait J.H."/>
            <person name="Berthelot C."/>
            <person name="Roest Crollius H."/>
            <person name="Guiguen Y."/>
        </authorList>
    </citation>
    <scope>NUCLEOTIDE SEQUENCE</scope>
    <source>
        <strain evidence="1">NC1722</strain>
    </source>
</reference>
<comment type="caution">
    <text evidence="1">The sequence shown here is derived from an EMBL/GenBank/DDBJ whole genome shotgun (WGS) entry which is preliminary data.</text>
</comment>
<dbReference type="AlphaFoldDB" id="A0AAD7VYU4"/>
<sequence length="66" mass="7141">MNDENKQILVVDSNFWTPLYVDKRLDTALGTAHPKSNIAIVLYDTVVSSAAQTDSGTASIIRQSGC</sequence>
<evidence type="ECO:0000313" key="1">
    <source>
        <dbReference type="EMBL" id="KAJ8362118.1"/>
    </source>
</evidence>
<keyword evidence="2" id="KW-1185">Reference proteome</keyword>
<proteinExistence type="predicted"/>
<organism evidence="1 2">
    <name type="scientific">Aldrovandia affinis</name>
    <dbReference type="NCBI Taxonomy" id="143900"/>
    <lineage>
        <taxon>Eukaryota</taxon>
        <taxon>Metazoa</taxon>
        <taxon>Chordata</taxon>
        <taxon>Craniata</taxon>
        <taxon>Vertebrata</taxon>
        <taxon>Euteleostomi</taxon>
        <taxon>Actinopterygii</taxon>
        <taxon>Neopterygii</taxon>
        <taxon>Teleostei</taxon>
        <taxon>Notacanthiformes</taxon>
        <taxon>Halosauridae</taxon>
        <taxon>Aldrovandia</taxon>
    </lineage>
</organism>
<gene>
    <name evidence="1" type="ORF">AAFF_G00395380</name>
</gene>
<protein>
    <submittedName>
        <fullName evidence="1">Uncharacterized protein</fullName>
    </submittedName>
</protein>